<dbReference type="EMBL" id="JARQWQ010000081">
    <property type="protein sequence ID" value="KAK2553016.1"/>
    <property type="molecule type" value="Genomic_DNA"/>
</dbReference>
<evidence type="ECO:0000313" key="2">
    <source>
        <dbReference type="Proteomes" id="UP001249851"/>
    </source>
</evidence>
<protein>
    <submittedName>
        <fullName evidence="1">Uncharacterized protein</fullName>
    </submittedName>
</protein>
<dbReference type="Proteomes" id="UP001249851">
    <property type="component" value="Unassembled WGS sequence"/>
</dbReference>
<comment type="caution">
    <text evidence="1">The sequence shown here is derived from an EMBL/GenBank/DDBJ whole genome shotgun (WGS) entry which is preliminary data.</text>
</comment>
<reference evidence="1" key="1">
    <citation type="journal article" date="2023" name="G3 (Bethesda)">
        <title>Whole genome assembly and annotation of the endangered Caribbean coral Acropora cervicornis.</title>
        <authorList>
            <person name="Selwyn J.D."/>
            <person name="Vollmer S.V."/>
        </authorList>
    </citation>
    <scope>NUCLEOTIDE SEQUENCE</scope>
    <source>
        <strain evidence="1">K2</strain>
    </source>
</reference>
<accession>A0AAD9Q1M9</accession>
<dbReference type="PANTHER" id="PTHR33395">
    <property type="entry name" value="TRANSCRIPTASE, PUTATIVE-RELATED-RELATED"/>
    <property type="match status" value="1"/>
</dbReference>
<keyword evidence="2" id="KW-1185">Reference proteome</keyword>
<dbReference type="GO" id="GO:0031012">
    <property type="term" value="C:extracellular matrix"/>
    <property type="evidence" value="ECO:0007669"/>
    <property type="project" value="TreeGrafter"/>
</dbReference>
<sequence>MTNIDLIYNLEVGEPFSDHNSITFTVNAHPYQQRISVKGNYTFNKADWNHLRSLFSYSPWYFTLEQQDINANWEAWKDLYFAAVNESIPKYRHKRKNIAPWIMKDIIKLCRKKKHLYKKAKKTNSKDYCVAYRILNNTLKKKCNSAKWSHFKALADKLQVETFLELHEIRKGTNDLVFLKEGTAEIAGDQEIAQHMNAHCTSVFTHEQDSSVPELDYVLDEKLCNVLCTPSEVKNI</sequence>
<proteinExistence type="predicted"/>
<organism evidence="1 2">
    <name type="scientific">Acropora cervicornis</name>
    <name type="common">Staghorn coral</name>
    <dbReference type="NCBI Taxonomy" id="6130"/>
    <lineage>
        <taxon>Eukaryota</taxon>
        <taxon>Metazoa</taxon>
        <taxon>Cnidaria</taxon>
        <taxon>Anthozoa</taxon>
        <taxon>Hexacorallia</taxon>
        <taxon>Scleractinia</taxon>
        <taxon>Astrocoeniina</taxon>
        <taxon>Acroporidae</taxon>
        <taxon>Acropora</taxon>
    </lineage>
</organism>
<dbReference type="AlphaFoldDB" id="A0AAD9Q1M9"/>
<evidence type="ECO:0000313" key="1">
    <source>
        <dbReference type="EMBL" id="KAK2553016.1"/>
    </source>
</evidence>
<gene>
    <name evidence="1" type="ORF">P5673_025735</name>
</gene>
<reference evidence="1" key="2">
    <citation type="journal article" date="2023" name="Science">
        <title>Genomic signatures of disease resistance in endangered staghorn corals.</title>
        <authorList>
            <person name="Vollmer S.V."/>
            <person name="Selwyn J.D."/>
            <person name="Despard B.A."/>
            <person name="Roesel C.L."/>
        </authorList>
    </citation>
    <scope>NUCLEOTIDE SEQUENCE</scope>
    <source>
        <strain evidence="1">K2</strain>
    </source>
</reference>
<name>A0AAD9Q1M9_ACRCE</name>
<dbReference type="PANTHER" id="PTHR33395:SF22">
    <property type="entry name" value="REVERSE TRANSCRIPTASE DOMAIN-CONTAINING PROTEIN"/>
    <property type="match status" value="1"/>
</dbReference>